<reference evidence="3" key="1">
    <citation type="submission" date="2020-04" db="EMBL/GenBank/DDBJ databases">
        <authorList>
            <person name="Zhang T."/>
        </authorList>
    </citation>
    <scope>NUCLEOTIDE SEQUENCE</scope>
    <source>
        <strain evidence="3">HKST-UBA02</strain>
    </source>
</reference>
<protein>
    <submittedName>
        <fullName evidence="3">DUF4266 domain-containing protein</fullName>
    </submittedName>
</protein>
<evidence type="ECO:0000313" key="3">
    <source>
        <dbReference type="EMBL" id="MCA9755970.1"/>
    </source>
</evidence>
<evidence type="ECO:0000313" key="4">
    <source>
        <dbReference type="Proteomes" id="UP000739538"/>
    </source>
</evidence>
<feature type="region of interest" description="Disordered" evidence="1">
    <location>
        <begin position="39"/>
        <end position="58"/>
    </location>
</feature>
<name>A0A956NEJ2_UNCEI</name>
<evidence type="ECO:0000259" key="2">
    <source>
        <dbReference type="Pfam" id="PF14086"/>
    </source>
</evidence>
<proteinExistence type="predicted"/>
<feature type="domain" description="DUF4266" evidence="2">
    <location>
        <begin position="9"/>
        <end position="57"/>
    </location>
</feature>
<evidence type="ECO:0000256" key="1">
    <source>
        <dbReference type="SAM" id="MobiDB-lite"/>
    </source>
</evidence>
<dbReference type="EMBL" id="JAGQHS010000037">
    <property type="protein sequence ID" value="MCA9755970.1"/>
    <property type="molecule type" value="Genomic_DNA"/>
</dbReference>
<organism evidence="3 4">
    <name type="scientific">Eiseniibacteriota bacterium</name>
    <dbReference type="NCBI Taxonomy" id="2212470"/>
    <lineage>
        <taxon>Bacteria</taxon>
        <taxon>Candidatus Eiseniibacteriota</taxon>
    </lineage>
</organism>
<dbReference type="InterPro" id="IPR025362">
    <property type="entry name" value="DUF4266"/>
</dbReference>
<gene>
    <name evidence="3" type="ORF">KDA27_09225</name>
</gene>
<sequence length="58" mass="6101">MLLSGCAAVQPWDRDELADPIMRLQGSPLDRGVEEHHLEYREGSSGGTNAEAGGCGCG</sequence>
<reference evidence="3" key="2">
    <citation type="journal article" date="2021" name="Microbiome">
        <title>Successional dynamics and alternative stable states in a saline activated sludge microbial community over 9 years.</title>
        <authorList>
            <person name="Wang Y."/>
            <person name="Ye J."/>
            <person name="Ju F."/>
            <person name="Liu L."/>
            <person name="Boyd J.A."/>
            <person name="Deng Y."/>
            <person name="Parks D.H."/>
            <person name="Jiang X."/>
            <person name="Yin X."/>
            <person name="Woodcroft B.J."/>
            <person name="Tyson G.W."/>
            <person name="Hugenholtz P."/>
            <person name="Polz M.F."/>
            <person name="Zhang T."/>
        </authorList>
    </citation>
    <scope>NUCLEOTIDE SEQUENCE</scope>
    <source>
        <strain evidence="3">HKST-UBA02</strain>
    </source>
</reference>
<dbReference type="Pfam" id="PF14086">
    <property type="entry name" value="DUF4266"/>
    <property type="match status" value="1"/>
</dbReference>
<dbReference type="AlphaFoldDB" id="A0A956NEJ2"/>
<comment type="caution">
    <text evidence="3">The sequence shown here is derived from an EMBL/GenBank/DDBJ whole genome shotgun (WGS) entry which is preliminary data.</text>
</comment>
<dbReference type="Proteomes" id="UP000739538">
    <property type="component" value="Unassembled WGS sequence"/>
</dbReference>
<accession>A0A956NEJ2</accession>